<dbReference type="InterPro" id="IPR018684">
    <property type="entry name" value="DUF2171"/>
</dbReference>
<accession>A0ABS2AH59</accession>
<dbReference type="InterPro" id="IPR011033">
    <property type="entry name" value="PRC_barrel-like_sf"/>
</dbReference>
<gene>
    <name evidence="1" type="ORF">JIG36_23680</name>
</gene>
<name>A0ABS2AH59_9ACTN</name>
<reference evidence="1 2" key="1">
    <citation type="submission" date="2021-01" db="EMBL/GenBank/DDBJ databases">
        <title>Actinoplanes sp. nov. LDG1-06 isolated from lichen.</title>
        <authorList>
            <person name="Saeng-In P."/>
            <person name="Phongsopitanun W."/>
            <person name="Kanchanasin P."/>
            <person name="Yuki M."/>
            <person name="Kudo T."/>
            <person name="Ohkuma M."/>
            <person name="Tanasupawat S."/>
        </authorList>
    </citation>
    <scope>NUCLEOTIDE SEQUENCE [LARGE SCALE GENOMIC DNA]</scope>
    <source>
        <strain evidence="1 2">LDG1-06</strain>
    </source>
</reference>
<comment type="caution">
    <text evidence="1">The sequence shown here is derived from an EMBL/GenBank/DDBJ whole genome shotgun (WGS) entry which is preliminary data.</text>
</comment>
<protein>
    <submittedName>
        <fullName evidence="1">DUF2171 domain-containing protein</fullName>
    </submittedName>
</protein>
<dbReference type="Pfam" id="PF09939">
    <property type="entry name" value="DUF2171"/>
    <property type="match status" value="1"/>
</dbReference>
<organism evidence="1 2">
    <name type="scientific">Paractinoplanes ovalisporus</name>
    <dbReference type="NCBI Taxonomy" id="2810368"/>
    <lineage>
        <taxon>Bacteria</taxon>
        <taxon>Bacillati</taxon>
        <taxon>Actinomycetota</taxon>
        <taxon>Actinomycetes</taxon>
        <taxon>Micromonosporales</taxon>
        <taxon>Micromonosporaceae</taxon>
        <taxon>Paractinoplanes</taxon>
    </lineage>
</organism>
<evidence type="ECO:0000313" key="2">
    <source>
        <dbReference type="Proteomes" id="UP000632138"/>
    </source>
</evidence>
<dbReference type="EMBL" id="JAENHP010000007">
    <property type="protein sequence ID" value="MBM2618561.1"/>
    <property type="molecule type" value="Genomic_DNA"/>
</dbReference>
<proteinExistence type="predicted"/>
<evidence type="ECO:0000313" key="1">
    <source>
        <dbReference type="EMBL" id="MBM2618561.1"/>
    </source>
</evidence>
<dbReference type="Gene3D" id="2.30.30.240">
    <property type="entry name" value="PRC-barrel domain"/>
    <property type="match status" value="1"/>
</dbReference>
<keyword evidence="2" id="KW-1185">Reference proteome</keyword>
<dbReference type="Proteomes" id="UP000632138">
    <property type="component" value="Unassembled WGS sequence"/>
</dbReference>
<sequence length="98" mass="10815">MNPMDGLDIRGREVLDNEGREIGRIDDVLTDPARLLRVEHDGLFGVGAGPLYIPADCVESVTDEQVRLDRTRVQIAGAAAYGPDTIDELLEYYRSVAQ</sequence>
<dbReference type="SUPFAM" id="SSF50346">
    <property type="entry name" value="PRC-barrel domain"/>
    <property type="match status" value="1"/>
</dbReference>